<dbReference type="Proteomes" id="UP000016842">
    <property type="component" value="Unassembled WGS sequence"/>
</dbReference>
<dbReference type="NCBIfam" id="NF047384">
    <property type="entry name" value="BspC_dom"/>
    <property type="match status" value="1"/>
</dbReference>
<reference evidence="3 4" key="1">
    <citation type="journal article" date="2014" name="FEMS Microbiol. Lett.">
        <title>Genome sequencing analysis reveals virulence-related gene content of Ochrobactrum intermedium strain 229E, a urease-positive strain isolated from the human gastric niche.</title>
        <authorList>
            <person name="Kulkarni G.J."/>
            <person name="Shetty S."/>
            <person name="Dharne M.S."/>
            <person name="Shouche Y.S."/>
        </authorList>
    </citation>
    <scope>NUCLEOTIDE SEQUENCE [LARGE SCALE GENOMIC DNA]</scope>
    <source>
        <strain evidence="3 4">229E</strain>
    </source>
</reference>
<name>U4V558_9HYPH</name>
<comment type="caution">
    <text evidence="3">The sequence shown here is derived from an EMBL/GenBank/DDBJ whole genome shotgun (WGS) entry which is preliminary data.</text>
</comment>
<dbReference type="PATRIC" id="fig|1337887.3.peg.4667"/>
<accession>U4V558</accession>
<sequence length="144" mass="15551">MGMKSTKLVVSAIFTLGFCAAAHADAVPKRSKDFTGNYQTLVKDQRVAPQIADCIASGYDYVKKSKKYDRLGFTKDDISDAQTDDKSSKFSSSDPRKVSAVISVPGEARNKGVSAKWDSITLRCGITDGKLKAIELAPPNKADK</sequence>
<organism evidence="3 4">
    <name type="scientific">Brucella intermedia 229E</name>
    <dbReference type="NCBI Taxonomy" id="1337887"/>
    <lineage>
        <taxon>Bacteria</taxon>
        <taxon>Pseudomonadati</taxon>
        <taxon>Pseudomonadota</taxon>
        <taxon>Alphaproteobacteria</taxon>
        <taxon>Hyphomicrobiales</taxon>
        <taxon>Brucellaceae</taxon>
        <taxon>Brucella/Ochrobactrum group</taxon>
        <taxon>Brucella</taxon>
    </lineage>
</organism>
<dbReference type="InterPro" id="IPR059225">
    <property type="entry name" value="BspC"/>
</dbReference>
<evidence type="ECO:0000313" key="4">
    <source>
        <dbReference type="Proteomes" id="UP000016842"/>
    </source>
</evidence>
<feature type="signal peptide" evidence="2">
    <location>
        <begin position="1"/>
        <end position="24"/>
    </location>
</feature>
<evidence type="ECO:0000256" key="1">
    <source>
        <dbReference type="SAM" id="MobiDB-lite"/>
    </source>
</evidence>
<feature type="region of interest" description="Disordered" evidence="1">
    <location>
        <begin position="77"/>
        <end position="96"/>
    </location>
</feature>
<dbReference type="NCBIfam" id="NF047383">
    <property type="entry name" value="T4SS_eff_BspC"/>
    <property type="match status" value="1"/>
</dbReference>
<feature type="compositionally biased region" description="Basic and acidic residues" evidence="1">
    <location>
        <begin position="77"/>
        <end position="88"/>
    </location>
</feature>
<evidence type="ECO:0000256" key="2">
    <source>
        <dbReference type="SAM" id="SignalP"/>
    </source>
</evidence>
<dbReference type="EMBL" id="ASXJ01000336">
    <property type="protein sequence ID" value="ERM00193.1"/>
    <property type="molecule type" value="Genomic_DNA"/>
</dbReference>
<feature type="chain" id="PRO_5004656666" evidence="2">
    <location>
        <begin position="25"/>
        <end position="144"/>
    </location>
</feature>
<keyword evidence="2" id="KW-0732">Signal</keyword>
<dbReference type="AlphaFoldDB" id="U4V558"/>
<protein>
    <submittedName>
        <fullName evidence="3">Uncharacterized protein</fullName>
    </submittedName>
</protein>
<proteinExistence type="predicted"/>
<evidence type="ECO:0000313" key="3">
    <source>
        <dbReference type="EMBL" id="ERM00193.1"/>
    </source>
</evidence>
<gene>
    <name evidence="3" type="ORF">Q644_06340</name>
</gene>